<evidence type="ECO:0000313" key="1">
    <source>
        <dbReference type="EMBL" id="THT96072.1"/>
    </source>
</evidence>
<evidence type="ECO:0000313" key="2">
    <source>
        <dbReference type="Proteomes" id="UP000308917"/>
    </source>
</evidence>
<reference evidence="1 2" key="1">
    <citation type="journal article" date="2015" name="Antonie Van Leeuwenhoek">
        <title>Lampropedia puyangensis sp. nov., isolated from symptomatic bark of Populus ? euramericana canker and emended description of Lampropedia hyalina (Ehrenberg 1832) Lee et al. 2004.</title>
        <authorList>
            <person name="Li Y."/>
            <person name="Wang T."/>
            <person name="Piao C.G."/>
            <person name="Wang L.F."/>
            <person name="Tian G.Z."/>
            <person name="Zhu T.H."/>
            <person name="Guo M.W."/>
        </authorList>
    </citation>
    <scope>NUCLEOTIDE SEQUENCE [LARGE SCALE GENOMIC DNA]</scope>
    <source>
        <strain evidence="1 2">2-bin</strain>
    </source>
</reference>
<comment type="caution">
    <text evidence="1">The sequence shown here is derived from an EMBL/GenBank/DDBJ whole genome shotgun (WGS) entry which is preliminary data.</text>
</comment>
<proteinExistence type="predicted"/>
<organism evidence="1 2">
    <name type="scientific">Lampropedia puyangensis</name>
    <dbReference type="NCBI Taxonomy" id="1330072"/>
    <lineage>
        <taxon>Bacteria</taxon>
        <taxon>Pseudomonadati</taxon>
        <taxon>Pseudomonadota</taxon>
        <taxon>Betaproteobacteria</taxon>
        <taxon>Burkholderiales</taxon>
        <taxon>Comamonadaceae</taxon>
        <taxon>Lampropedia</taxon>
    </lineage>
</organism>
<dbReference type="RefSeq" id="WP_136574933.1">
    <property type="nucleotide sequence ID" value="NZ_STFG01000035.1"/>
</dbReference>
<dbReference type="EMBL" id="STFG01000035">
    <property type="protein sequence ID" value="THT96072.1"/>
    <property type="molecule type" value="Genomic_DNA"/>
</dbReference>
<accession>A0A4S8EN39</accession>
<keyword evidence="2" id="KW-1185">Reference proteome</keyword>
<name>A0A4S8EN39_9BURK</name>
<dbReference type="Proteomes" id="UP000308917">
    <property type="component" value="Unassembled WGS sequence"/>
</dbReference>
<sequence length="110" mass="11972">MQHLEALPRPLQSVASPTGSVLGGCLGGKARGQSKKPSEINHLARILAEAVTAKITPDNSLKIHQKHIKSLKIKYLLKTKNNHNLSNDIKLTHTNACLIDGKIVGKFSYI</sequence>
<gene>
    <name evidence="1" type="ORF">E9531_16825</name>
</gene>
<dbReference type="AlphaFoldDB" id="A0A4S8EN39"/>
<protein>
    <submittedName>
        <fullName evidence="1">Uncharacterized protein</fullName>
    </submittedName>
</protein>